<sequence>MGNLELRAGDAHLTVSQDRGSVTGFRLGDRQVLSGEHELFPMAPWCGRMRDGVLEWEGGEYRFPRTSGPHAIHGTVRNRPWQVLAHSATNIVLAQELSDPWPFEGRVTQSITLGTSVAFTMTVAASSAPFPAQVGWHPWFARRINDVAAEIRFDPAWQLERGEDYLPTGRRITPSEGPWDDCFGMPDGVRVGLVWPQELAMTVTSPLHWAVVFDQPADAICVEPQSGPPDGLNTTPRVVTPDNPLMGEMAWDWEVLADTARRE</sequence>
<keyword evidence="2" id="KW-1185">Reference proteome</keyword>
<reference evidence="2" key="1">
    <citation type="journal article" date="2019" name="Int. J. Syst. Evol. Microbiol.">
        <title>The Global Catalogue of Microorganisms (GCM) 10K type strain sequencing project: providing services to taxonomists for standard genome sequencing and annotation.</title>
        <authorList>
            <consortium name="The Broad Institute Genomics Platform"/>
            <consortium name="The Broad Institute Genome Sequencing Center for Infectious Disease"/>
            <person name="Wu L."/>
            <person name="Ma J."/>
        </authorList>
    </citation>
    <scope>NUCLEOTIDE SEQUENCE [LARGE SCALE GENOMIC DNA]</scope>
    <source>
        <strain evidence="2">JCM 18298</strain>
    </source>
</reference>
<dbReference type="InterPro" id="IPR011013">
    <property type="entry name" value="Gal_mutarotase_sf_dom"/>
</dbReference>
<accession>A0ABP9K5J1</accession>
<dbReference type="EMBL" id="BAABJM010000002">
    <property type="protein sequence ID" value="GAA5051853.1"/>
    <property type="molecule type" value="Genomic_DNA"/>
</dbReference>
<proteinExistence type="predicted"/>
<dbReference type="Gene3D" id="2.70.98.10">
    <property type="match status" value="1"/>
</dbReference>
<name>A0ABP9K5J1_9NOCA</name>
<dbReference type="InterPro" id="IPR014718">
    <property type="entry name" value="GH-type_carb-bd"/>
</dbReference>
<evidence type="ECO:0000313" key="1">
    <source>
        <dbReference type="EMBL" id="GAA5051853.1"/>
    </source>
</evidence>
<dbReference type="Pfam" id="PF01263">
    <property type="entry name" value="Aldose_epim"/>
    <property type="match status" value="1"/>
</dbReference>
<comment type="caution">
    <text evidence="1">The sequence shown here is derived from an EMBL/GenBank/DDBJ whole genome shotgun (WGS) entry which is preliminary data.</text>
</comment>
<evidence type="ECO:0000313" key="2">
    <source>
        <dbReference type="Proteomes" id="UP001500603"/>
    </source>
</evidence>
<protein>
    <submittedName>
        <fullName evidence="1">Aldose 1-epimerase</fullName>
    </submittedName>
</protein>
<dbReference type="Proteomes" id="UP001500603">
    <property type="component" value="Unassembled WGS sequence"/>
</dbReference>
<gene>
    <name evidence="1" type="ORF">GCM10023318_23690</name>
</gene>
<dbReference type="RefSeq" id="WP_345495321.1">
    <property type="nucleotide sequence ID" value="NZ_BAABJM010000002.1"/>
</dbReference>
<dbReference type="SUPFAM" id="SSF74650">
    <property type="entry name" value="Galactose mutarotase-like"/>
    <property type="match status" value="1"/>
</dbReference>
<dbReference type="InterPro" id="IPR008183">
    <property type="entry name" value="Aldose_1/G6P_1-epimerase"/>
</dbReference>
<organism evidence="1 2">
    <name type="scientific">Nocardia callitridis</name>
    <dbReference type="NCBI Taxonomy" id="648753"/>
    <lineage>
        <taxon>Bacteria</taxon>
        <taxon>Bacillati</taxon>
        <taxon>Actinomycetota</taxon>
        <taxon>Actinomycetes</taxon>
        <taxon>Mycobacteriales</taxon>
        <taxon>Nocardiaceae</taxon>
        <taxon>Nocardia</taxon>
    </lineage>
</organism>